<dbReference type="KEGG" id="mtw:CQW49_18910"/>
<evidence type="ECO:0000313" key="1">
    <source>
        <dbReference type="EMBL" id="ATQ69723.1"/>
    </source>
</evidence>
<gene>
    <name evidence="1" type="ORF">CQW49_18910</name>
</gene>
<reference evidence="2" key="1">
    <citation type="submission" date="2017-10" db="EMBL/GenBank/DDBJ databases">
        <title>Completed PacBio SMRT sequence of Methylosinus trichosporium OB3b reveals presence of a third large plasmid.</title>
        <authorList>
            <person name="Charles T.C."/>
            <person name="Lynch M.D.J."/>
            <person name="Heil J.R."/>
            <person name="Cheng J."/>
        </authorList>
    </citation>
    <scope>NUCLEOTIDE SEQUENCE [LARGE SCALE GENOMIC DNA]</scope>
    <source>
        <strain evidence="2">OB3b</strain>
    </source>
</reference>
<evidence type="ECO:0008006" key="3">
    <source>
        <dbReference type="Google" id="ProtNLM"/>
    </source>
</evidence>
<keyword evidence="2" id="KW-1185">Reference proteome</keyword>
<organism evidence="1 2">
    <name type="scientific">Methylosinus trichosporium (strain ATCC 35070 / NCIMB 11131 / UNIQEM 75 / OB3b)</name>
    <dbReference type="NCBI Taxonomy" id="595536"/>
    <lineage>
        <taxon>Bacteria</taxon>
        <taxon>Pseudomonadati</taxon>
        <taxon>Pseudomonadota</taxon>
        <taxon>Alphaproteobacteria</taxon>
        <taxon>Hyphomicrobiales</taxon>
        <taxon>Methylocystaceae</taxon>
        <taxon>Methylosinus</taxon>
    </lineage>
</organism>
<dbReference type="Proteomes" id="UP000230709">
    <property type="component" value="Chromosome"/>
</dbReference>
<proteinExistence type="predicted"/>
<evidence type="ECO:0000313" key="2">
    <source>
        <dbReference type="Proteomes" id="UP000230709"/>
    </source>
</evidence>
<name>A0A2D2D412_METT3</name>
<protein>
    <recommendedName>
        <fullName evidence="3">CYTH domain-containing protein</fullName>
    </recommendedName>
</protein>
<dbReference type="EMBL" id="CP023737">
    <property type="protein sequence ID" value="ATQ69723.1"/>
    <property type="molecule type" value="Genomic_DNA"/>
</dbReference>
<dbReference type="AlphaFoldDB" id="A0A2D2D412"/>
<dbReference type="STRING" id="595536.GCA_000178815_01410"/>
<dbReference type="RefSeq" id="WP_003612993.1">
    <property type="nucleotide sequence ID" value="NZ_ADVE02000001.1"/>
</dbReference>
<accession>A0A2D2D412</accession>
<sequence>MSDAASDEPRWEWRIFGADLALLEAQLGYPLDAPHRSDEIYLVNSATPHSAKIRDGALEVKRLLRVDGDGLELWRPAFRAEFPFSADQLARAAAALALPSPPLRAQTYERGDFFSEIVARCRALRPIAVRKSRRRYAFRGCAAEAVRVQIGAVPLCSVAVESADAARLREALRALGADARLNVNFPKGVERAAALAA</sequence>